<dbReference type="OrthoDB" id="188042at2759"/>
<dbReference type="EMBL" id="QGMG01002947">
    <property type="protein sequence ID" value="TVY34433.1"/>
    <property type="molecule type" value="Genomic_DNA"/>
</dbReference>
<proteinExistence type="predicted"/>
<evidence type="ECO:0000256" key="1">
    <source>
        <dbReference type="SAM" id="Phobius"/>
    </source>
</evidence>
<keyword evidence="1" id="KW-1133">Transmembrane helix</keyword>
<keyword evidence="3" id="KW-1185">Reference proteome</keyword>
<reference evidence="2 3" key="1">
    <citation type="submission" date="2018-05" db="EMBL/GenBank/DDBJ databases">
        <title>Whole genome sequencing for identification of molecular markers to develop diagnostic detection tools for the regulated plant pathogen Lachnellula willkommii.</title>
        <authorList>
            <person name="Giroux E."/>
            <person name="Bilodeau G."/>
        </authorList>
    </citation>
    <scope>NUCLEOTIDE SEQUENCE [LARGE SCALE GENOMIC DNA]</scope>
    <source>
        <strain evidence="2 3">CBS 625.97</strain>
    </source>
</reference>
<dbReference type="PANTHER" id="PTHR48174">
    <property type="entry name" value="DUF946 FAMILY PROTEIN"/>
    <property type="match status" value="1"/>
</dbReference>
<keyword evidence="1" id="KW-0472">Membrane</keyword>
<dbReference type="Pfam" id="PF06101">
    <property type="entry name" value="Vps62"/>
    <property type="match status" value="1"/>
</dbReference>
<dbReference type="InterPro" id="IPR009291">
    <property type="entry name" value="Vps62"/>
</dbReference>
<evidence type="ECO:0000313" key="2">
    <source>
        <dbReference type="EMBL" id="TVY34433.1"/>
    </source>
</evidence>
<sequence length="407" mass="45992">MMDPHDDVELSDLEDDAFIPSTSRAKSLKGKSPNRFLRWLPPRMRAFLENMSRIRLVIITVIVFILLLVFISYWNGRLKDVSIPKQSLALSKELARNLSNTAIPEYVLTYAPLVFLDSEDEFYPSDMAAHVSNAHPTMNFNPVKDAPEGLTLDNLNDLNDLGGDSIYLTSTTLLTNLPNYLHGQKPDKKTLQTENAVSCVIALANKEDGILDAFYIYFYTFNDGPRALGHQVGNHLGDWEHNMIRFKNGEPQAIWYSQHEYGAAFTYDAVNKIGKRPIGFSAKGSHANYAVSGAHDLHELDDEIPAHIVFDQTSQGPLWDPTLSAYYYTYSSTNNKFEPANDKTPVNYLYFEGQWGDQEYLDGVEGQEEFHGFHKWTSGPQGPIFKHLDRKDVCLPRDGGCIIKESL</sequence>
<dbReference type="AlphaFoldDB" id="A0A7D8UIG4"/>
<dbReference type="Proteomes" id="UP000481288">
    <property type="component" value="Unassembled WGS sequence"/>
</dbReference>
<dbReference type="PANTHER" id="PTHR48174:SF5">
    <property type="entry name" value="VACUOLAR PROTEIN SORTING-ASSOCIATED PROTEIN 62"/>
    <property type="match status" value="1"/>
</dbReference>
<feature type="transmembrane region" description="Helical" evidence="1">
    <location>
        <begin position="54"/>
        <end position="74"/>
    </location>
</feature>
<organism evidence="2 3">
    <name type="scientific">Lachnellula cervina</name>
    <dbReference type="NCBI Taxonomy" id="1316786"/>
    <lineage>
        <taxon>Eukaryota</taxon>
        <taxon>Fungi</taxon>
        <taxon>Dikarya</taxon>
        <taxon>Ascomycota</taxon>
        <taxon>Pezizomycotina</taxon>
        <taxon>Leotiomycetes</taxon>
        <taxon>Helotiales</taxon>
        <taxon>Lachnaceae</taxon>
        <taxon>Lachnellula</taxon>
    </lineage>
</organism>
<comment type="caution">
    <text evidence="2">The sequence shown here is derived from an EMBL/GenBank/DDBJ whole genome shotgun (WGS) entry which is preliminary data.</text>
</comment>
<evidence type="ECO:0000313" key="3">
    <source>
        <dbReference type="Proteomes" id="UP000481288"/>
    </source>
</evidence>
<keyword evidence="1" id="KW-0812">Transmembrane</keyword>
<name>A0A7D8UIG4_9HELO</name>
<protein>
    <submittedName>
        <fullName evidence="2">Putative vacuolar protein sorting-associated protein TDA6</fullName>
    </submittedName>
</protein>
<accession>A0A7D8UIG4</accession>
<gene>
    <name evidence="2" type="primary">TDA6_3</name>
    <name evidence="2" type="ORF">LCER1_G009058</name>
</gene>